<sequence length="34" mass="3933">VSFIRLIEDGGHKKFLTKHILQVFVVSIRIILVL</sequence>
<dbReference type="Proteomes" id="UP000585609">
    <property type="component" value="Unassembled WGS sequence"/>
</dbReference>
<reference evidence="1 2" key="1">
    <citation type="journal article" date="2020" name="Front. Microbiol.">
        <title>Single-cell genomics of novel Actinobacteria with the Wood-Ljungdahl pathway discovered in a serpentinizing system.</title>
        <authorList>
            <person name="Merino N."/>
            <person name="Kawai M."/>
            <person name="Boyd E.S."/>
            <person name="Colman D.R."/>
            <person name="McGlynn S.E."/>
            <person name="Nealson K.H."/>
            <person name="Kurokawa K."/>
            <person name="Hongoh Y."/>
        </authorList>
    </citation>
    <scope>NUCLEOTIDE SEQUENCE [LARGE SCALE GENOMIC DNA]</scope>
    <source>
        <strain evidence="1 2">S09_30</strain>
    </source>
</reference>
<proteinExistence type="predicted"/>
<name>A0A6V8NZ80_9ACTN</name>
<dbReference type="EMBL" id="BLRW01000645">
    <property type="protein sequence ID" value="GFP24541.1"/>
    <property type="molecule type" value="Genomic_DNA"/>
</dbReference>
<feature type="non-terminal residue" evidence="1">
    <location>
        <position position="1"/>
    </location>
</feature>
<dbReference type="AlphaFoldDB" id="A0A6V8NZ80"/>
<comment type="caution">
    <text evidence="1">The sequence shown here is derived from an EMBL/GenBank/DDBJ whole genome shotgun (WGS) entry which is preliminary data.</text>
</comment>
<accession>A0A6V8NZ80</accession>
<gene>
    <name evidence="1" type="ORF">HKBW3S09_02008</name>
</gene>
<organism evidence="1 2">
    <name type="scientific">Candidatus Hakubella thermalkaliphila</name>
    <dbReference type="NCBI Taxonomy" id="2754717"/>
    <lineage>
        <taxon>Bacteria</taxon>
        <taxon>Bacillati</taxon>
        <taxon>Actinomycetota</taxon>
        <taxon>Actinomycetota incertae sedis</taxon>
        <taxon>Candidatus Hakubellales</taxon>
        <taxon>Candidatus Hakubellaceae</taxon>
        <taxon>Candidatus Hakubella</taxon>
    </lineage>
</organism>
<evidence type="ECO:0000313" key="2">
    <source>
        <dbReference type="Proteomes" id="UP000585609"/>
    </source>
</evidence>
<evidence type="ECO:0000313" key="1">
    <source>
        <dbReference type="EMBL" id="GFP24541.1"/>
    </source>
</evidence>
<protein>
    <submittedName>
        <fullName evidence="1">Uncharacterized protein</fullName>
    </submittedName>
</protein>